<name>A0A3N1UM11_9BACT</name>
<sequence length="87" mass="10145">MIRLLLLALIVYGVYRWLKPRLSPSWQRDGEAVNAHEAELIRDPECGAYFLRNKGVSVRIDGESVFFCSPQCRDTYLEKRKKESKRA</sequence>
<keyword evidence="3" id="KW-1185">Reference proteome</keyword>
<dbReference type="SMART" id="SM00746">
    <property type="entry name" value="TRASH"/>
    <property type="match status" value="1"/>
</dbReference>
<dbReference type="InterPro" id="IPR011017">
    <property type="entry name" value="TRASH_dom"/>
</dbReference>
<dbReference type="AlphaFoldDB" id="A0A3N1UM11"/>
<organism evidence="2 3">
    <name type="scientific">Desulfosoma caldarium</name>
    <dbReference type="NCBI Taxonomy" id="610254"/>
    <lineage>
        <taxon>Bacteria</taxon>
        <taxon>Pseudomonadati</taxon>
        <taxon>Thermodesulfobacteriota</taxon>
        <taxon>Syntrophobacteria</taxon>
        <taxon>Syntrophobacterales</taxon>
        <taxon>Syntrophobacteraceae</taxon>
        <taxon>Desulfosoma</taxon>
    </lineage>
</organism>
<reference evidence="2 3" key="1">
    <citation type="submission" date="2018-11" db="EMBL/GenBank/DDBJ databases">
        <title>Genomic Encyclopedia of Type Strains, Phase IV (KMG-IV): sequencing the most valuable type-strain genomes for metagenomic binning, comparative biology and taxonomic classification.</title>
        <authorList>
            <person name="Goeker M."/>
        </authorList>
    </citation>
    <scope>NUCLEOTIDE SEQUENCE [LARGE SCALE GENOMIC DNA]</scope>
    <source>
        <strain evidence="2 3">DSM 22027</strain>
    </source>
</reference>
<proteinExistence type="predicted"/>
<gene>
    <name evidence="2" type="ORF">EDC27_1956</name>
</gene>
<dbReference type="EMBL" id="RJVA01000012">
    <property type="protein sequence ID" value="ROQ92254.1"/>
    <property type="molecule type" value="Genomic_DNA"/>
</dbReference>
<evidence type="ECO:0000313" key="3">
    <source>
        <dbReference type="Proteomes" id="UP000276223"/>
    </source>
</evidence>
<dbReference type="OrthoDB" id="3078737at2"/>
<evidence type="ECO:0000313" key="2">
    <source>
        <dbReference type="EMBL" id="ROQ92254.1"/>
    </source>
</evidence>
<protein>
    <recommendedName>
        <fullName evidence="1">TRASH domain-containing protein</fullName>
    </recommendedName>
</protein>
<feature type="domain" description="TRASH" evidence="1">
    <location>
        <begin position="43"/>
        <end position="80"/>
    </location>
</feature>
<dbReference type="RefSeq" id="WP_123290419.1">
    <property type="nucleotide sequence ID" value="NZ_RJVA01000012.1"/>
</dbReference>
<comment type="caution">
    <text evidence="2">The sequence shown here is derived from an EMBL/GenBank/DDBJ whole genome shotgun (WGS) entry which is preliminary data.</text>
</comment>
<accession>A0A3N1UM11</accession>
<evidence type="ECO:0000259" key="1">
    <source>
        <dbReference type="SMART" id="SM00746"/>
    </source>
</evidence>
<dbReference type="Proteomes" id="UP000276223">
    <property type="component" value="Unassembled WGS sequence"/>
</dbReference>